<reference evidence="1 2" key="1">
    <citation type="submission" date="2022-10" db="EMBL/GenBank/DDBJ databases">
        <title>Luteolibacter arcticus strain CCTCC AB 2014275, whole genome shotgun sequencing project.</title>
        <authorList>
            <person name="Zhao G."/>
            <person name="Shen L."/>
        </authorList>
    </citation>
    <scope>NUCLEOTIDE SEQUENCE [LARGE SCALE GENOMIC DNA]</scope>
    <source>
        <strain evidence="1 2">CCTCC AB 2014275</strain>
    </source>
</reference>
<accession>A0ABT3GNS7</accession>
<dbReference type="Proteomes" id="UP001320876">
    <property type="component" value="Unassembled WGS sequence"/>
</dbReference>
<gene>
    <name evidence="1" type="ORF">OKA05_21560</name>
</gene>
<evidence type="ECO:0000313" key="1">
    <source>
        <dbReference type="EMBL" id="MCW1925162.1"/>
    </source>
</evidence>
<name>A0ABT3GNS7_9BACT</name>
<keyword evidence="2" id="KW-1185">Reference proteome</keyword>
<organism evidence="1 2">
    <name type="scientific">Luteolibacter arcticus</name>
    <dbReference type="NCBI Taxonomy" id="1581411"/>
    <lineage>
        <taxon>Bacteria</taxon>
        <taxon>Pseudomonadati</taxon>
        <taxon>Verrucomicrobiota</taxon>
        <taxon>Verrucomicrobiia</taxon>
        <taxon>Verrucomicrobiales</taxon>
        <taxon>Verrucomicrobiaceae</taxon>
        <taxon>Luteolibacter</taxon>
    </lineage>
</organism>
<dbReference type="EMBL" id="JAPDDT010000012">
    <property type="protein sequence ID" value="MCW1925162.1"/>
    <property type="molecule type" value="Genomic_DNA"/>
</dbReference>
<proteinExistence type="predicted"/>
<dbReference type="RefSeq" id="WP_264489268.1">
    <property type="nucleotide sequence ID" value="NZ_JAPDDT010000012.1"/>
</dbReference>
<comment type="caution">
    <text evidence="1">The sequence shown here is derived from an EMBL/GenBank/DDBJ whole genome shotgun (WGS) entry which is preliminary data.</text>
</comment>
<protein>
    <submittedName>
        <fullName evidence="1">Uncharacterized protein</fullName>
    </submittedName>
</protein>
<sequence>MPQDIPTNSPNQLPRWVEESLVKQLKTQFPQEAEDRIVNALKRSADSMQQTFNLAALLAAASAIIRDRETWHGTAR</sequence>
<evidence type="ECO:0000313" key="2">
    <source>
        <dbReference type="Proteomes" id="UP001320876"/>
    </source>
</evidence>